<feature type="region of interest" description="Disordered" evidence="1">
    <location>
        <begin position="83"/>
        <end position="105"/>
    </location>
</feature>
<reference evidence="2 3" key="1">
    <citation type="submission" date="2019-04" db="EMBL/GenBank/DDBJ databases">
        <title>Fungal friends and foes A comparative genomics study of 23 Aspergillus species from section Flavi.</title>
        <authorList>
            <consortium name="DOE Joint Genome Institute"/>
            <person name="Kjaerbolling I."/>
            <person name="Vesth T.C."/>
            <person name="Frisvad J.C."/>
            <person name="Nybo J.L."/>
            <person name="Theobald S."/>
            <person name="Kildgaard S."/>
            <person name="Petersen T.I."/>
            <person name="Kuo A."/>
            <person name="Sato A."/>
            <person name="Lyhne E.K."/>
            <person name="Kogle M.E."/>
            <person name="Wiebenga A."/>
            <person name="Kun R.S."/>
            <person name="Lubbers R.J."/>
            <person name="Makela M.R."/>
            <person name="Barry K."/>
            <person name="Chovatia M."/>
            <person name="Clum A."/>
            <person name="Daum C."/>
            <person name="Haridas S."/>
            <person name="He G."/>
            <person name="LaButti K."/>
            <person name="Lipzen A."/>
            <person name="Mondo S."/>
            <person name="Pangilinan J."/>
            <person name="Riley R."/>
            <person name="Salamov A."/>
            <person name="Simmons B.A."/>
            <person name="Magnuson J.K."/>
            <person name="Henrissat B."/>
            <person name="Mortensen U.H."/>
            <person name="Larsen T.O."/>
            <person name="De vries R.P."/>
            <person name="Grigoriev I.V."/>
            <person name="Machida M."/>
            <person name="Baker S.E."/>
            <person name="Andersen M.R."/>
        </authorList>
    </citation>
    <scope>NUCLEOTIDE SEQUENCE [LARGE SCALE GENOMIC DNA]</scope>
    <source>
        <strain evidence="2 3">CBS 126849</strain>
    </source>
</reference>
<feature type="region of interest" description="Disordered" evidence="1">
    <location>
        <begin position="47"/>
        <end position="66"/>
    </location>
</feature>
<feature type="region of interest" description="Disordered" evidence="1">
    <location>
        <begin position="1"/>
        <end position="35"/>
    </location>
</feature>
<dbReference type="AlphaFoldDB" id="A0A5N6EYF9"/>
<keyword evidence="3" id="KW-1185">Reference proteome</keyword>
<feature type="compositionally biased region" description="Basic and acidic residues" evidence="1">
    <location>
        <begin position="16"/>
        <end position="27"/>
    </location>
</feature>
<evidence type="ECO:0000256" key="1">
    <source>
        <dbReference type="SAM" id="MobiDB-lite"/>
    </source>
</evidence>
<gene>
    <name evidence="2" type="ORF">BDV33DRAFT_201281</name>
</gene>
<evidence type="ECO:0000313" key="2">
    <source>
        <dbReference type="EMBL" id="KAB8222578.1"/>
    </source>
</evidence>
<dbReference type="Proteomes" id="UP000326799">
    <property type="component" value="Unassembled WGS sequence"/>
</dbReference>
<protein>
    <submittedName>
        <fullName evidence="2">Uncharacterized protein</fullName>
    </submittedName>
</protein>
<evidence type="ECO:0000313" key="3">
    <source>
        <dbReference type="Proteomes" id="UP000326799"/>
    </source>
</evidence>
<accession>A0A5N6EYF9</accession>
<proteinExistence type="predicted"/>
<sequence length="105" mass="11316">MPATVAKGKRGRPRKYASEQERREQDAKRKRSHPRVISAIAGAILAEPPFPPYSQTELPSPSPAKNYLDQFLPSCGALEAPAVGELAGDNGHESEVGPPRADLQT</sequence>
<dbReference type="EMBL" id="ML733411">
    <property type="protein sequence ID" value="KAB8222578.1"/>
    <property type="molecule type" value="Genomic_DNA"/>
</dbReference>
<organism evidence="2 3">
    <name type="scientific">Aspergillus novoparasiticus</name>
    <dbReference type="NCBI Taxonomy" id="986946"/>
    <lineage>
        <taxon>Eukaryota</taxon>
        <taxon>Fungi</taxon>
        <taxon>Dikarya</taxon>
        <taxon>Ascomycota</taxon>
        <taxon>Pezizomycotina</taxon>
        <taxon>Eurotiomycetes</taxon>
        <taxon>Eurotiomycetidae</taxon>
        <taxon>Eurotiales</taxon>
        <taxon>Aspergillaceae</taxon>
        <taxon>Aspergillus</taxon>
        <taxon>Aspergillus subgen. Circumdati</taxon>
    </lineage>
</organism>
<name>A0A5N6EYF9_9EURO</name>